<evidence type="ECO:0008006" key="5">
    <source>
        <dbReference type="Google" id="ProtNLM"/>
    </source>
</evidence>
<keyword evidence="2" id="KW-0472">Membrane</keyword>
<evidence type="ECO:0000313" key="4">
    <source>
        <dbReference type="Proteomes" id="UP001501536"/>
    </source>
</evidence>
<evidence type="ECO:0000256" key="2">
    <source>
        <dbReference type="SAM" id="Phobius"/>
    </source>
</evidence>
<reference evidence="4" key="1">
    <citation type="journal article" date="2019" name="Int. J. Syst. Evol. Microbiol.">
        <title>The Global Catalogue of Microorganisms (GCM) 10K type strain sequencing project: providing services to taxonomists for standard genome sequencing and annotation.</title>
        <authorList>
            <consortium name="The Broad Institute Genomics Platform"/>
            <consortium name="The Broad Institute Genome Sequencing Center for Infectious Disease"/>
            <person name="Wu L."/>
            <person name="Ma J."/>
        </authorList>
    </citation>
    <scope>NUCLEOTIDE SEQUENCE [LARGE SCALE GENOMIC DNA]</scope>
    <source>
        <strain evidence="4">JCM 16961</strain>
    </source>
</reference>
<sequence length="172" mass="17475">MSNETRAQGATGAGLVSGSDREATQGPGHAPPQAARKRDWGMFSLGAIPGLVVGVLIGVGLAAGASDESTAGIETALEDCSLTAETSGVYVLDDGQALELDGSGEGVLSGGLDTDDQVCVLDGLGMPESGYSRMSSTRALDGTQTISWDAFRASWTYHPDDGLDIIVEPADG</sequence>
<accession>A0ABP7DQJ3</accession>
<keyword evidence="2" id="KW-1133">Transmembrane helix</keyword>
<keyword evidence="4" id="KW-1185">Reference proteome</keyword>
<dbReference type="EMBL" id="BAABCJ010000005">
    <property type="protein sequence ID" value="GAA3708555.1"/>
    <property type="molecule type" value="Genomic_DNA"/>
</dbReference>
<gene>
    <name evidence="3" type="ORF">GCM10022377_22940</name>
</gene>
<comment type="caution">
    <text evidence="3">The sequence shown here is derived from an EMBL/GenBank/DDBJ whole genome shotgun (WGS) entry which is preliminary data.</text>
</comment>
<name>A0ABP7DQJ3_9MICC</name>
<evidence type="ECO:0000256" key="1">
    <source>
        <dbReference type="SAM" id="MobiDB-lite"/>
    </source>
</evidence>
<dbReference type="Proteomes" id="UP001501536">
    <property type="component" value="Unassembled WGS sequence"/>
</dbReference>
<protein>
    <recommendedName>
        <fullName evidence="5">DUF4333 domain-containing protein</fullName>
    </recommendedName>
</protein>
<evidence type="ECO:0000313" key="3">
    <source>
        <dbReference type="EMBL" id="GAA3708555.1"/>
    </source>
</evidence>
<proteinExistence type="predicted"/>
<keyword evidence="2" id="KW-0812">Transmembrane</keyword>
<feature type="region of interest" description="Disordered" evidence="1">
    <location>
        <begin position="1"/>
        <end position="35"/>
    </location>
</feature>
<feature type="transmembrane region" description="Helical" evidence="2">
    <location>
        <begin position="43"/>
        <end position="65"/>
    </location>
</feature>
<organism evidence="3 4">
    <name type="scientific">Zhihengliuella alba</name>
    <dbReference type="NCBI Taxonomy" id="547018"/>
    <lineage>
        <taxon>Bacteria</taxon>
        <taxon>Bacillati</taxon>
        <taxon>Actinomycetota</taxon>
        <taxon>Actinomycetes</taxon>
        <taxon>Micrococcales</taxon>
        <taxon>Micrococcaceae</taxon>
        <taxon>Zhihengliuella</taxon>
    </lineage>
</organism>